<accession>A0A4R4DYM0</accession>
<sequence>MQQDVGAEERVLCRLEDIPEGGSKGFPAPPGGLIGLFAIRQGGRVHVYVNACPHIGLPLDPLPDRFLDPRAQVILCSVHGARFRIEDGTCLSGPCLGKALEAVPARILDGRVVVPAAAGL</sequence>
<dbReference type="PANTHER" id="PTHR40261">
    <property type="match status" value="1"/>
</dbReference>
<gene>
    <name evidence="6" type="ORF">EXY23_02990</name>
</gene>
<name>A0A4R4DYM0_9PROT</name>
<evidence type="ECO:0000313" key="6">
    <source>
        <dbReference type="EMBL" id="TCZ66205.1"/>
    </source>
</evidence>
<evidence type="ECO:0000256" key="1">
    <source>
        <dbReference type="ARBA" id="ARBA00022714"/>
    </source>
</evidence>
<evidence type="ECO:0000256" key="4">
    <source>
        <dbReference type="ARBA" id="ARBA00023014"/>
    </source>
</evidence>
<keyword evidence="4" id="KW-0411">Iron-sulfur</keyword>
<comment type="caution">
    <text evidence="6">The sequence shown here is derived from an EMBL/GenBank/DDBJ whole genome shotgun (WGS) entry which is preliminary data.</text>
</comment>
<evidence type="ECO:0000259" key="5">
    <source>
        <dbReference type="PROSITE" id="PS51296"/>
    </source>
</evidence>
<dbReference type="CDD" id="cd03467">
    <property type="entry name" value="Rieske"/>
    <property type="match status" value="1"/>
</dbReference>
<protein>
    <submittedName>
        <fullName evidence="6">Rieske (2Fe-2S) protein</fullName>
    </submittedName>
</protein>
<organism evidence="6 7">
    <name type="scientific">Roseicella aquatilis</name>
    <dbReference type="NCBI Taxonomy" id="2527868"/>
    <lineage>
        <taxon>Bacteria</taxon>
        <taxon>Pseudomonadati</taxon>
        <taxon>Pseudomonadota</taxon>
        <taxon>Alphaproteobacteria</taxon>
        <taxon>Acetobacterales</taxon>
        <taxon>Roseomonadaceae</taxon>
        <taxon>Roseicella</taxon>
    </lineage>
</organism>
<dbReference type="GO" id="GO:0051537">
    <property type="term" value="F:2 iron, 2 sulfur cluster binding"/>
    <property type="evidence" value="ECO:0007669"/>
    <property type="project" value="UniProtKB-KW"/>
</dbReference>
<dbReference type="GO" id="GO:0046872">
    <property type="term" value="F:metal ion binding"/>
    <property type="evidence" value="ECO:0007669"/>
    <property type="project" value="UniProtKB-KW"/>
</dbReference>
<dbReference type="InterPro" id="IPR036922">
    <property type="entry name" value="Rieske_2Fe-2S_sf"/>
</dbReference>
<dbReference type="EMBL" id="SKBM01000002">
    <property type="protein sequence ID" value="TCZ66205.1"/>
    <property type="molecule type" value="Genomic_DNA"/>
</dbReference>
<evidence type="ECO:0000256" key="2">
    <source>
        <dbReference type="ARBA" id="ARBA00022723"/>
    </source>
</evidence>
<keyword evidence="2" id="KW-0479">Metal-binding</keyword>
<dbReference type="Proteomes" id="UP000295023">
    <property type="component" value="Unassembled WGS sequence"/>
</dbReference>
<dbReference type="Gene3D" id="2.102.10.10">
    <property type="entry name" value="Rieske [2Fe-2S] iron-sulphur domain"/>
    <property type="match status" value="1"/>
</dbReference>
<dbReference type="InterPro" id="IPR017941">
    <property type="entry name" value="Rieske_2Fe-2S"/>
</dbReference>
<dbReference type="PROSITE" id="PS51296">
    <property type="entry name" value="RIESKE"/>
    <property type="match status" value="1"/>
</dbReference>
<keyword evidence="7" id="KW-1185">Reference proteome</keyword>
<dbReference type="PANTHER" id="PTHR40261:SF1">
    <property type="entry name" value="RIESKE DOMAIN-CONTAINING PROTEIN"/>
    <property type="match status" value="1"/>
</dbReference>
<dbReference type="AlphaFoldDB" id="A0A4R4DYM0"/>
<dbReference type="OrthoDB" id="9800776at2"/>
<reference evidence="6 7" key="1">
    <citation type="submission" date="2019-03" db="EMBL/GenBank/DDBJ databases">
        <title>Paracraurococcus aquatilis NE82 genome sequence.</title>
        <authorList>
            <person name="Zhao Y."/>
            <person name="Du Z."/>
        </authorList>
    </citation>
    <scope>NUCLEOTIDE SEQUENCE [LARGE SCALE GENOMIC DNA]</scope>
    <source>
        <strain evidence="6 7">NE82</strain>
    </source>
</reference>
<feature type="domain" description="Rieske" evidence="5">
    <location>
        <begin position="10"/>
        <end position="114"/>
    </location>
</feature>
<evidence type="ECO:0000313" key="7">
    <source>
        <dbReference type="Proteomes" id="UP000295023"/>
    </source>
</evidence>
<keyword evidence="3" id="KW-0408">Iron</keyword>
<evidence type="ECO:0000256" key="3">
    <source>
        <dbReference type="ARBA" id="ARBA00023004"/>
    </source>
</evidence>
<keyword evidence="1" id="KW-0001">2Fe-2S</keyword>
<proteinExistence type="predicted"/>
<dbReference type="Pfam" id="PF00355">
    <property type="entry name" value="Rieske"/>
    <property type="match status" value="1"/>
</dbReference>
<dbReference type="SUPFAM" id="SSF50022">
    <property type="entry name" value="ISP domain"/>
    <property type="match status" value="1"/>
</dbReference>